<keyword evidence="4" id="KW-1185">Reference proteome</keyword>
<dbReference type="AlphaFoldDB" id="A0A1Z5IBS6"/>
<dbReference type="Gene3D" id="3.20.20.80">
    <property type="entry name" value="Glycosidases"/>
    <property type="match status" value="1"/>
</dbReference>
<dbReference type="EMBL" id="BCMF01000005">
    <property type="protein sequence ID" value="GAW99174.1"/>
    <property type="molecule type" value="Genomic_DNA"/>
</dbReference>
<accession>A0A1Z5IBS6</accession>
<dbReference type="OrthoDB" id="2151413at2"/>
<dbReference type="PANTHER" id="PTHR34135">
    <property type="entry name" value="LYSOZYME"/>
    <property type="match status" value="1"/>
</dbReference>
<dbReference type="GO" id="GO:0009253">
    <property type="term" value="P:peptidoglycan catabolic process"/>
    <property type="evidence" value="ECO:0007669"/>
    <property type="project" value="InterPro"/>
</dbReference>
<reference evidence="3 4" key="1">
    <citation type="submission" date="2015-11" db="EMBL/GenBank/DDBJ databases">
        <title>Draft genome sequences of new species of the genus Lactobacillus isolated from orchardgrass silage.</title>
        <authorList>
            <person name="Tohno M."/>
            <person name="Tanizawa Y."/>
            <person name="Arita M."/>
        </authorList>
    </citation>
    <scope>NUCLEOTIDE SEQUENCE [LARGE SCALE GENOMIC DNA]</scope>
    <source>
        <strain evidence="3 4">IWT30</strain>
    </source>
</reference>
<protein>
    <submittedName>
        <fullName evidence="3">Lysozyme</fullName>
    </submittedName>
</protein>
<name>A0A1Z5IBS6_9LACO</name>
<dbReference type="GO" id="GO:0016998">
    <property type="term" value="P:cell wall macromolecule catabolic process"/>
    <property type="evidence" value="ECO:0007669"/>
    <property type="project" value="InterPro"/>
</dbReference>
<evidence type="ECO:0000313" key="3">
    <source>
        <dbReference type="EMBL" id="GAW99174.1"/>
    </source>
</evidence>
<dbReference type="InterPro" id="IPR002053">
    <property type="entry name" value="Glyco_hydro_25"/>
</dbReference>
<proteinExistence type="inferred from homology"/>
<dbReference type="RefSeq" id="WP_089108978.1">
    <property type="nucleotide sequence ID" value="NZ_BCMF01000005.1"/>
</dbReference>
<dbReference type="SUPFAM" id="SSF51445">
    <property type="entry name" value="(Trans)glycosidases"/>
    <property type="match status" value="1"/>
</dbReference>
<gene>
    <name evidence="3" type="ORF">IWT30_01135</name>
</gene>
<keyword evidence="2" id="KW-1133">Transmembrane helix</keyword>
<dbReference type="GO" id="GO:0003796">
    <property type="term" value="F:lysozyme activity"/>
    <property type="evidence" value="ECO:0007669"/>
    <property type="project" value="InterPro"/>
</dbReference>
<comment type="similarity">
    <text evidence="1">Belongs to the glycosyl hydrolase 25 family.</text>
</comment>
<organism evidence="3 4">
    <name type="scientific">Secundilactobacillus mixtipabuli</name>
    <dbReference type="NCBI Taxonomy" id="1435342"/>
    <lineage>
        <taxon>Bacteria</taxon>
        <taxon>Bacillati</taxon>
        <taxon>Bacillota</taxon>
        <taxon>Bacilli</taxon>
        <taxon>Lactobacillales</taxon>
        <taxon>Lactobacillaceae</taxon>
        <taxon>Secundilactobacillus</taxon>
    </lineage>
</organism>
<keyword evidence="2" id="KW-0812">Transmembrane</keyword>
<dbReference type="PROSITE" id="PS51904">
    <property type="entry name" value="GLYCOSYL_HYDROL_F25_2"/>
    <property type="match status" value="1"/>
</dbReference>
<evidence type="ECO:0000256" key="2">
    <source>
        <dbReference type="SAM" id="Phobius"/>
    </source>
</evidence>
<dbReference type="Pfam" id="PF01183">
    <property type="entry name" value="Glyco_hydro_25"/>
    <property type="match status" value="1"/>
</dbReference>
<dbReference type="GO" id="GO:0016052">
    <property type="term" value="P:carbohydrate catabolic process"/>
    <property type="evidence" value="ECO:0007669"/>
    <property type="project" value="TreeGrafter"/>
</dbReference>
<evidence type="ECO:0000256" key="1">
    <source>
        <dbReference type="ARBA" id="ARBA00010646"/>
    </source>
</evidence>
<dbReference type="InterPro" id="IPR017853">
    <property type="entry name" value="GH"/>
</dbReference>
<sequence>MKRRRIEPIYTNTYTQLRNRSRRLRFFSTLLILIVIIGGWFGYRHYRDQQLSHYPVKGVTLNQANGFVDFQQLAHQGYQFAYLRATSGATYTDDQFQSNYDRAQGSNLEIGVYHVYSYTTSPKAQFKNFNQEASRRKGQLPVAVQVTTYGDYDAKYLKQPVPQKRLLQFLTLLQQYKNQRVIIWCTPTVWRALSHSELNQYPAWLQTTSLSHENKQVALIAYNDQATIKLNGQSQTVGASVFNGSQRQWNTWITK</sequence>
<keyword evidence="2" id="KW-0472">Membrane</keyword>
<feature type="transmembrane region" description="Helical" evidence="2">
    <location>
        <begin position="24"/>
        <end position="43"/>
    </location>
</feature>
<dbReference type="Proteomes" id="UP000198374">
    <property type="component" value="Unassembled WGS sequence"/>
</dbReference>
<dbReference type="PANTHER" id="PTHR34135:SF2">
    <property type="entry name" value="LYSOZYME"/>
    <property type="match status" value="1"/>
</dbReference>
<comment type="caution">
    <text evidence="3">The sequence shown here is derived from an EMBL/GenBank/DDBJ whole genome shotgun (WGS) entry which is preliminary data.</text>
</comment>
<evidence type="ECO:0000313" key="4">
    <source>
        <dbReference type="Proteomes" id="UP000198374"/>
    </source>
</evidence>